<dbReference type="PATRIC" id="fig|294.194.peg.6526"/>
<dbReference type="EMBL" id="LCYA01000185">
    <property type="protein sequence ID" value="KWV84473.1"/>
    <property type="molecule type" value="Genomic_DNA"/>
</dbReference>
<gene>
    <name evidence="1" type="ORF">PFLmoz3_05899</name>
</gene>
<evidence type="ECO:0000313" key="2">
    <source>
        <dbReference type="Proteomes" id="UP000061348"/>
    </source>
</evidence>
<name>A0A109LBB6_PSEFL</name>
<reference evidence="1 2" key="1">
    <citation type="submission" date="2015-05" db="EMBL/GenBank/DDBJ databases">
        <title>A genomic and transcriptomic approach to investigate the blue pigment phenotype in Pseudomonas fluorescens.</title>
        <authorList>
            <person name="Andreani N.A."/>
            <person name="Cardazzo B."/>
        </authorList>
    </citation>
    <scope>NUCLEOTIDE SEQUENCE [LARGE SCALE GENOMIC DNA]</scope>
    <source>
        <strain evidence="1 2">Ps_22</strain>
    </source>
</reference>
<dbReference type="AlphaFoldDB" id="A0A109LBB6"/>
<protein>
    <submittedName>
        <fullName evidence="1">Uncharacterized protein</fullName>
    </submittedName>
</protein>
<organism evidence="1 2">
    <name type="scientific">Pseudomonas fluorescens</name>
    <dbReference type="NCBI Taxonomy" id="294"/>
    <lineage>
        <taxon>Bacteria</taxon>
        <taxon>Pseudomonadati</taxon>
        <taxon>Pseudomonadota</taxon>
        <taxon>Gammaproteobacteria</taxon>
        <taxon>Pseudomonadales</taxon>
        <taxon>Pseudomonadaceae</taxon>
        <taxon>Pseudomonas</taxon>
    </lineage>
</organism>
<accession>A0A109LBB6</accession>
<dbReference type="Proteomes" id="UP000061348">
    <property type="component" value="Unassembled WGS sequence"/>
</dbReference>
<comment type="caution">
    <text evidence="1">The sequence shown here is derived from an EMBL/GenBank/DDBJ whole genome shotgun (WGS) entry which is preliminary data.</text>
</comment>
<sequence>MRDRSHSEAMSELLSADPAYAAELLAEVLREGSLAELIILLQQLALAFGTHDQPFSLDVVP</sequence>
<evidence type="ECO:0000313" key="1">
    <source>
        <dbReference type="EMBL" id="KWV84473.1"/>
    </source>
</evidence>
<proteinExistence type="predicted"/>